<evidence type="ECO:0000313" key="2">
    <source>
        <dbReference type="Proteomes" id="UP001054837"/>
    </source>
</evidence>
<evidence type="ECO:0000313" key="1">
    <source>
        <dbReference type="EMBL" id="GIY49100.1"/>
    </source>
</evidence>
<sequence length="109" mass="12861">MNCIRQRFVLRGIGMKRACSLSGTTLISCATAEVTDKKKKSPRTKKGKKWRHVFIVRLLSNHRIRTCSFSSNLIGFFSREQAYDVRKRLNLKEYLFWRVIGLNFLAYWN</sequence>
<comment type="caution">
    <text evidence="1">The sequence shown here is derived from an EMBL/GenBank/DDBJ whole genome shotgun (WGS) entry which is preliminary data.</text>
</comment>
<organism evidence="1 2">
    <name type="scientific">Caerostris darwini</name>
    <dbReference type="NCBI Taxonomy" id="1538125"/>
    <lineage>
        <taxon>Eukaryota</taxon>
        <taxon>Metazoa</taxon>
        <taxon>Ecdysozoa</taxon>
        <taxon>Arthropoda</taxon>
        <taxon>Chelicerata</taxon>
        <taxon>Arachnida</taxon>
        <taxon>Araneae</taxon>
        <taxon>Araneomorphae</taxon>
        <taxon>Entelegynae</taxon>
        <taxon>Araneoidea</taxon>
        <taxon>Araneidae</taxon>
        <taxon>Caerostris</taxon>
    </lineage>
</organism>
<dbReference type="AlphaFoldDB" id="A0AAV4TVV9"/>
<dbReference type="Proteomes" id="UP001054837">
    <property type="component" value="Unassembled WGS sequence"/>
</dbReference>
<dbReference type="PROSITE" id="PS51257">
    <property type="entry name" value="PROKAR_LIPOPROTEIN"/>
    <property type="match status" value="1"/>
</dbReference>
<accession>A0AAV4TVV9</accession>
<dbReference type="EMBL" id="BPLQ01010203">
    <property type="protein sequence ID" value="GIY49100.1"/>
    <property type="molecule type" value="Genomic_DNA"/>
</dbReference>
<gene>
    <name evidence="1" type="ORF">CDAR_477221</name>
</gene>
<protein>
    <submittedName>
        <fullName evidence="1">Uncharacterized protein</fullName>
    </submittedName>
</protein>
<name>A0AAV4TVV9_9ARAC</name>
<reference evidence="1 2" key="1">
    <citation type="submission" date="2021-06" db="EMBL/GenBank/DDBJ databases">
        <title>Caerostris darwini draft genome.</title>
        <authorList>
            <person name="Kono N."/>
            <person name="Arakawa K."/>
        </authorList>
    </citation>
    <scope>NUCLEOTIDE SEQUENCE [LARGE SCALE GENOMIC DNA]</scope>
</reference>
<keyword evidence="2" id="KW-1185">Reference proteome</keyword>
<proteinExistence type="predicted"/>